<dbReference type="InterPro" id="IPR005594">
    <property type="entry name" value="YadA_C"/>
</dbReference>
<dbReference type="GO" id="GO:0015031">
    <property type="term" value="P:protein transport"/>
    <property type="evidence" value="ECO:0007669"/>
    <property type="project" value="UniProtKB-KW"/>
</dbReference>
<evidence type="ECO:0000256" key="2">
    <source>
        <dbReference type="ARBA" id="ARBA00004442"/>
    </source>
</evidence>
<comment type="similarity">
    <text evidence="3">Belongs to the autotransporter-2 (AT-2) (TC 1.B.40) family.</text>
</comment>
<feature type="domain" description="Trimeric autotransporter adhesin YadA-like stalk" evidence="13">
    <location>
        <begin position="158"/>
        <end position="200"/>
    </location>
</feature>
<dbReference type="Gene3D" id="2.60.40.4050">
    <property type="match status" value="1"/>
</dbReference>
<dbReference type="Gene3D" id="6.10.250.2040">
    <property type="match status" value="1"/>
</dbReference>
<organism evidence="15 16">
    <name type="scientific">Paraburkholderia solisilvae</name>
    <dbReference type="NCBI Taxonomy" id="624376"/>
    <lineage>
        <taxon>Bacteria</taxon>
        <taxon>Pseudomonadati</taxon>
        <taxon>Pseudomonadota</taxon>
        <taxon>Betaproteobacteria</taxon>
        <taxon>Burkholderiales</taxon>
        <taxon>Burkholderiaceae</taxon>
        <taxon>Paraburkholderia</taxon>
    </lineage>
</organism>
<dbReference type="InterPro" id="IPR024973">
    <property type="entry name" value="ESPR"/>
</dbReference>
<evidence type="ECO:0000256" key="4">
    <source>
        <dbReference type="ARBA" id="ARBA00022448"/>
    </source>
</evidence>
<feature type="domain" description="Trimeric autotransporter adhesin YadA-like C-terminal membrane anchor" evidence="11">
    <location>
        <begin position="539"/>
        <end position="597"/>
    </location>
</feature>
<dbReference type="Pfam" id="PF03895">
    <property type="entry name" value="YadA_anchor"/>
    <property type="match status" value="1"/>
</dbReference>
<keyword evidence="5" id="KW-1134">Transmembrane beta strand</keyword>
<feature type="domain" description="Trimeric autotransporter adhesin YadA-like head" evidence="12">
    <location>
        <begin position="422"/>
        <end position="448"/>
    </location>
</feature>
<dbReference type="InterPro" id="IPR008635">
    <property type="entry name" value="Coiled_stalk_dom"/>
</dbReference>
<dbReference type="Gene3D" id="1.20.5.170">
    <property type="match status" value="1"/>
</dbReference>
<evidence type="ECO:0000259" key="11">
    <source>
        <dbReference type="Pfam" id="PF03895"/>
    </source>
</evidence>
<evidence type="ECO:0000256" key="8">
    <source>
        <dbReference type="ARBA" id="ARBA00022927"/>
    </source>
</evidence>
<keyword evidence="9" id="KW-0472">Membrane</keyword>
<dbReference type="InterPro" id="IPR011049">
    <property type="entry name" value="Serralysin-like_metalloprot_C"/>
</dbReference>
<dbReference type="Gene3D" id="2.150.10.10">
    <property type="entry name" value="Serralysin-like metalloprotease, C-terminal"/>
    <property type="match status" value="1"/>
</dbReference>
<dbReference type="RefSeq" id="WP_175109530.1">
    <property type="nucleotide sequence ID" value="NZ_CADIKF010000004.1"/>
</dbReference>
<feature type="domain" description="Trimeric autotransporter adhesin YadA-like stalk" evidence="13">
    <location>
        <begin position="372"/>
        <end position="407"/>
    </location>
</feature>
<feature type="domain" description="Trimeric autotransporter adhesin YadA-like stalk" evidence="13">
    <location>
        <begin position="466"/>
        <end position="496"/>
    </location>
</feature>
<evidence type="ECO:0000313" key="15">
    <source>
        <dbReference type="EMBL" id="CAB3749688.1"/>
    </source>
</evidence>
<feature type="domain" description="Trimeric autotransporter adhesin YadA-like stalk" evidence="13">
    <location>
        <begin position="310"/>
        <end position="333"/>
    </location>
</feature>
<keyword evidence="6" id="KW-0812">Transmembrane</keyword>
<accession>A0A6J5D618</accession>
<dbReference type="GO" id="GO:0009279">
    <property type="term" value="C:cell outer membrane"/>
    <property type="evidence" value="ECO:0007669"/>
    <property type="project" value="UniProtKB-SubCell"/>
</dbReference>
<proteinExistence type="inferred from homology"/>
<dbReference type="Gene3D" id="3.30.1300.30">
    <property type="entry name" value="GSPII I/J protein-like"/>
    <property type="match status" value="1"/>
</dbReference>
<evidence type="ECO:0000256" key="1">
    <source>
        <dbReference type="ARBA" id="ARBA00004241"/>
    </source>
</evidence>
<dbReference type="InterPro" id="IPR045584">
    <property type="entry name" value="Pilin-like"/>
</dbReference>
<keyword evidence="16" id="KW-1185">Reference proteome</keyword>
<feature type="domain" description="ESPR" evidence="14">
    <location>
        <begin position="1"/>
        <end position="46"/>
    </location>
</feature>
<reference evidence="15 16" key="1">
    <citation type="submission" date="2020-04" db="EMBL/GenBank/DDBJ databases">
        <authorList>
            <person name="De Canck E."/>
        </authorList>
    </citation>
    <scope>NUCLEOTIDE SEQUENCE [LARGE SCALE GENOMIC DNA]</scope>
    <source>
        <strain evidence="15 16">LMG 29739</strain>
    </source>
</reference>
<comment type="subcellular location">
    <subcellularLocation>
        <location evidence="2">Cell outer membrane</location>
    </subcellularLocation>
    <subcellularLocation>
        <location evidence="1">Cell surface</location>
    </subcellularLocation>
</comment>
<name>A0A6J5D618_9BURK</name>
<dbReference type="SUPFAM" id="SSF54523">
    <property type="entry name" value="Pili subunits"/>
    <property type="match status" value="1"/>
</dbReference>
<dbReference type="SUPFAM" id="SSF101967">
    <property type="entry name" value="Adhesin YadA, collagen-binding domain"/>
    <property type="match status" value="3"/>
</dbReference>
<evidence type="ECO:0000313" key="16">
    <source>
        <dbReference type="Proteomes" id="UP000494329"/>
    </source>
</evidence>
<dbReference type="InterPro" id="IPR008640">
    <property type="entry name" value="Adhesin_Head_dom"/>
</dbReference>
<keyword evidence="10" id="KW-0998">Cell outer membrane</keyword>
<dbReference type="Pfam" id="PF05658">
    <property type="entry name" value="YadA_head"/>
    <property type="match status" value="2"/>
</dbReference>
<dbReference type="GO" id="GO:0009986">
    <property type="term" value="C:cell surface"/>
    <property type="evidence" value="ECO:0007669"/>
    <property type="project" value="UniProtKB-SubCell"/>
</dbReference>
<dbReference type="Proteomes" id="UP000494329">
    <property type="component" value="Unassembled WGS sequence"/>
</dbReference>
<evidence type="ECO:0000256" key="3">
    <source>
        <dbReference type="ARBA" id="ARBA00005848"/>
    </source>
</evidence>
<evidence type="ECO:0000256" key="9">
    <source>
        <dbReference type="ARBA" id="ARBA00023136"/>
    </source>
</evidence>
<evidence type="ECO:0000259" key="12">
    <source>
        <dbReference type="Pfam" id="PF05658"/>
    </source>
</evidence>
<feature type="domain" description="Trimeric autotransporter adhesin YadA-like head" evidence="12">
    <location>
        <begin position="266"/>
        <end position="292"/>
    </location>
</feature>
<gene>
    <name evidence="15" type="primary">upaG</name>
    <name evidence="15" type="ORF">LMG29739_00868</name>
</gene>
<keyword evidence="7" id="KW-0732">Signal</keyword>
<keyword evidence="4" id="KW-0813">Transport</keyword>
<sequence>MNRAYRIVWNAVTATWTVASELTKGRRASRGRAAKSLTATSTVASLVIAAGGVVTIASEAATPNSYAVGVLDQGGGKQTCFSSETPGALNTSTQDCDSGAGNTQAGIVAYDPDGKWGSYVTLSDSSSVRIGVGNTDKLVIRADGVDAYDQLRMNGKNVTGLGSGQVSATSTDAVNGSQLYGVSESVAQAMGGGSTVNADGTISAPSYIVDGTTVHNVGDAITNIDERTTINSTAISNINETLNNITESGAGVKFFHANSALADSQAIGVDSVAIGGNARAQADNSVALGSNSVADRVNSVSVGAAGAERQITNVAAGTIDTDAVNLGQLKAAGLINPDGTANAAVTYDHNTDSSINYSSVTMGNNVDGGTAIHNIAAGTDGMDAVNVDQMNAAIASVVAIAGDSSNPLFTANGSRAAEAAVASGIHSTAMGANAKASADNSVALGANSVADRANTVSVGAAGSERQIVNVAAGTQATDAVNVDQLNATMNSAIGSLPAGMTAKDYTDSRFNSMQNTVNQVAKNSYAGIAAAMAMPNLTPSQPGKTVIAAGSGAYKSGAAAALGVTHRSRNGKWLTNGAVSVTSTGDAGARVQVGYEF</sequence>
<evidence type="ECO:0000259" key="13">
    <source>
        <dbReference type="Pfam" id="PF05662"/>
    </source>
</evidence>
<keyword evidence="8" id="KW-0653">Protein transport</keyword>
<evidence type="ECO:0000256" key="6">
    <source>
        <dbReference type="ARBA" id="ARBA00022692"/>
    </source>
</evidence>
<dbReference type="Pfam" id="PF05662">
    <property type="entry name" value="YadA_stalk"/>
    <property type="match status" value="4"/>
</dbReference>
<evidence type="ECO:0000256" key="10">
    <source>
        <dbReference type="ARBA" id="ARBA00023237"/>
    </source>
</evidence>
<evidence type="ECO:0000256" key="7">
    <source>
        <dbReference type="ARBA" id="ARBA00022729"/>
    </source>
</evidence>
<dbReference type="AlphaFoldDB" id="A0A6J5D618"/>
<dbReference type="Pfam" id="PF13018">
    <property type="entry name" value="ESPR"/>
    <property type="match status" value="1"/>
</dbReference>
<evidence type="ECO:0000256" key="5">
    <source>
        <dbReference type="ARBA" id="ARBA00022452"/>
    </source>
</evidence>
<dbReference type="EMBL" id="CADIKF010000004">
    <property type="protein sequence ID" value="CAB3749688.1"/>
    <property type="molecule type" value="Genomic_DNA"/>
</dbReference>
<evidence type="ECO:0000259" key="14">
    <source>
        <dbReference type="Pfam" id="PF13018"/>
    </source>
</evidence>
<protein>
    <submittedName>
        <fullName evidence="15">Autotransporter adhesin UpaG</fullName>
    </submittedName>
</protein>